<reference evidence="2" key="1">
    <citation type="submission" date="2021-06" db="EMBL/GenBank/DDBJ databases">
        <authorList>
            <person name="Kallberg Y."/>
            <person name="Tangrot J."/>
            <person name="Rosling A."/>
        </authorList>
    </citation>
    <scope>NUCLEOTIDE SEQUENCE</scope>
    <source>
        <strain evidence="2">MA453B</strain>
    </source>
</reference>
<keyword evidence="3" id="KW-1185">Reference proteome</keyword>
<sequence>DQIDPNYIKQSFTCCGIFTAQYGSEEDLIFDYNWVIMYISNKYNKSNNESTINLTQNNNNNSDYDSYDNDAKDNNDDDNIDKFGFS</sequence>
<comment type="caution">
    <text evidence="2">The sequence shown here is derived from an EMBL/GenBank/DDBJ whole genome shotgun (WGS) entry which is preliminary data.</text>
</comment>
<proteinExistence type="predicted"/>
<organism evidence="2 3">
    <name type="scientific">Dentiscutata erythropus</name>
    <dbReference type="NCBI Taxonomy" id="1348616"/>
    <lineage>
        <taxon>Eukaryota</taxon>
        <taxon>Fungi</taxon>
        <taxon>Fungi incertae sedis</taxon>
        <taxon>Mucoromycota</taxon>
        <taxon>Glomeromycotina</taxon>
        <taxon>Glomeromycetes</taxon>
        <taxon>Diversisporales</taxon>
        <taxon>Gigasporaceae</taxon>
        <taxon>Dentiscutata</taxon>
    </lineage>
</organism>
<accession>A0A9N9DQH3</accession>
<feature type="non-terminal residue" evidence="2">
    <location>
        <position position="86"/>
    </location>
</feature>
<evidence type="ECO:0000256" key="1">
    <source>
        <dbReference type="SAM" id="MobiDB-lite"/>
    </source>
</evidence>
<evidence type="ECO:0000313" key="2">
    <source>
        <dbReference type="EMBL" id="CAG8649697.1"/>
    </source>
</evidence>
<name>A0A9N9DQH3_9GLOM</name>
<dbReference type="AlphaFoldDB" id="A0A9N9DQH3"/>
<feature type="region of interest" description="Disordered" evidence="1">
    <location>
        <begin position="52"/>
        <end position="86"/>
    </location>
</feature>
<gene>
    <name evidence="2" type="ORF">DERYTH_LOCUS10115</name>
</gene>
<dbReference type="EMBL" id="CAJVPY010005753">
    <property type="protein sequence ID" value="CAG8649697.1"/>
    <property type="molecule type" value="Genomic_DNA"/>
</dbReference>
<protein>
    <submittedName>
        <fullName evidence="2">6902_t:CDS:1</fullName>
    </submittedName>
</protein>
<dbReference type="Proteomes" id="UP000789405">
    <property type="component" value="Unassembled WGS sequence"/>
</dbReference>
<evidence type="ECO:0000313" key="3">
    <source>
        <dbReference type="Proteomes" id="UP000789405"/>
    </source>
</evidence>